<dbReference type="InterPro" id="IPR023365">
    <property type="entry name" value="Sortase_dom-sf"/>
</dbReference>
<organism evidence="4 5">
    <name type="scientific">Cohnella abietis</name>
    <dbReference type="NCBI Taxonomy" id="2507935"/>
    <lineage>
        <taxon>Bacteria</taxon>
        <taxon>Bacillati</taxon>
        <taxon>Bacillota</taxon>
        <taxon>Bacilli</taxon>
        <taxon>Bacillales</taxon>
        <taxon>Paenibacillaceae</taxon>
        <taxon>Cohnella</taxon>
    </lineage>
</organism>
<evidence type="ECO:0000256" key="3">
    <source>
        <dbReference type="SAM" id="MobiDB-lite"/>
    </source>
</evidence>
<keyword evidence="1" id="KW-0378">Hydrolase</keyword>
<feature type="region of interest" description="Disordered" evidence="3">
    <location>
        <begin position="67"/>
        <end position="95"/>
    </location>
</feature>
<protein>
    <recommendedName>
        <fullName evidence="6">Class C sortase</fullName>
    </recommendedName>
</protein>
<evidence type="ECO:0000256" key="1">
    <source>
        <dbReference type="ARBA" id="ARBA00022801"/>
    </source>
</evidence>
<evidence type="ECO:0000313" key="5">
    <source>
        <dbReference type="Proteomes" id="UP000289856"/>
    </source>
</evidence>
<evidence type="ECO:0000256" key="2">
    <source>
        <dbReference type="PIRSR" id="PIRSR605754-1"/>
    </source>
</evidence>
<keyword evidence="5" id="KW-1185">Reference proteome</keyword>
<dbReference type="EMBL" id="AP019400">
    <property type="protein sequence ID" value="BBI33126.1"/>
    <property type="molecule type" value="Genomic_DNA"/>
</dbReference>
<feature type="active site" description="Acyl-thioester intermediate" evidence="2">
    <location>
        <position position="206"/>
    </location>
</feature>
<dbReference type="Pfam" id="PF04203">
    <property type="entry name" value="Sortase"/>
    <property type="match status" value="1"/>
</dbReference>
<evidence type="ECO:0008006" key="6">
    <source>
        <dbReference type="Google" id="ProtNLM"/>
    </source>
</evidence>
<dbReference type="Proteomes" id="UP000289856">
    <property type="component" value="Chromosome"/>
</dbReference>
<dbReference type="InterPro" id="IPR042000">
    <property type="entry name" value="Sortase_D_2"/>
</dbReference>
<dbReference type="CDD" id="cd06166">
    <property type="entry name" value="Sortase_D_2"/>
    <property type="match status" value="1"/>
</dbReference>
<dbReference type="GO" id="GO:0016787">
    <property type="term" value="F:hydrolase activity"/>
    <property type="evidence" value="ECO:0007669"/>
    <property type="project" value="UniProtKB-KW"/>
</dbReference>
<dbReference type="KEGG" id="cohn:KCTCHS21_25250"/>
<dbReference type="AlphaFoldDB" id="A0A3T1D4T6"/>
<dbReference type="OrthoDB" id="154054at2"/>
<gene>
    <name evidence="4" type="ORF">KCTCHS21_25250</name>
</gene>
<feature type="compositionally biased region" description="Low complexity" evidence="3">
    <location>
        <begin position="75"/>
        <end position="89"/>
    </location>
</feature>
<reference evidence="4 5" key="1">
    <citation type="submission" date="2019-01" db="EMBL/GenBank/DDBJ databases">
        <title>Complete genome sequence of Cohnella hallensis HS21 isolated from Korean fir (Abies koreana) rhizospheric soil.</title>
        <authorList>
            <person name="Jiang L."/>
            <person name="Kang S.W."/>
            <person name="Kim S."/>
            <person name="Jung J."/>
            <person name="Kim C.Y."/>
            <person name="Kim D.H."/>
            <person name="Kim S.W."/>
            <person name="Lee J."/>
        </authorList>
    </citation>
    <scope>NUCLEOTIDE SEQUENCE [LARGE SCALE GENOMIC DNA]</scope>
    <source>
        <strain evidence="4 5">HS21</strain>
    </source>
</reference>
<dbReference type="Gene3D" id="2.40.260.10">
    <property type="entry name" value="Sortase"/>
    <property type="match status" value="1"/>
</dbReference>
<accession>A0A3T1D4T6</accession>
<dbReference type="SUPFAM" id="SSF63817">
    <property type="entry name" value="Sortase"/>
    <property type="match status" value="1"/>
</dbReference>
<sequence length="222" mass="24945">MRKLALLLFIVGFGLILFPILREWHYDWKQEQLLTEMEQAISATNENDFDHQLALKNDNLTQLLMQGSDPETESVESPPVETESTPEPSAANTPPPIGIIEIKKIKVKLPILEGATNENMKFSAVHLKETTKLGEIGNAAIAAHRAHTKGRLFNRLNELEVGDEITVKVNDEQFVYTVFNILKVEPTDISVLGRNDRDKILTLITCDPVINPTKRLIVQAKL</sequence>
<feature type="active site" description="Proton donor/acceptor" evidence="2">
    <location>
        <position position="144"/>
    </location>
</feature>
<dbReference type="NCBIfam" id="TIGR01076">
    <property type="entry name" value="sortase_fam"/>
    <property type="match status" value="1"/>
</dbReference>
<evidence type="ECO:0000313" key="4">
    <source>
        <dbReference type="EMBL" id="BBI33126.1"/>
    </source>
</evidence>
<name>A0A3T1D4T6_9BACL</name>
<dbReference type="RefSeq" id="WP_130608342.1">
    <property type="nucleotide sequence ID" value="NZ_AP019400.1"/>
</dbReference>
<dbReference type="InterPro" id="IPR005754">
    <property type="entry name" value="Sortase"/>
</dbReference>
<proteinExistence type="predicted"/>